<dbReference type="InterPro" id="IPR006091">
    <property type="entry name" value="Acyl-CoA_Oxase/DH_mid-dom"/>
</dbReference>
<dbReference type="FunFam" id="1.20.140.10:FF:000012">
    <property type="entry name" value="Acyl-CoA dehydrogenase fadE12"/>
    <property type="match status" value="1"/>
</dbReference>
<dbReference type="AlphaFoldDB" id="A0A1H0HVK0"/>
<dbReference type="Gene3D" id="2.40.110.10">
    <property type="entry name" value="Butyryl-CoA Dehydrogenase, subunit A, domain 2"/>
    <property type="match status" value="1"/>
</dbReference>
<feature type="domain" description="Acyl-CoA dehydrogenase/oxidase N-terminal" evidence="9">
    <location>
        <begin position="9"/>
        <end position="117"/>
    </location>
</feature>
<keyword evidence="4 6" id="KW-0274">FAD</keyword>
<dbReference type="GO" id="GO:0005737">
    <property type="term" value="C:cytoplasm"/>
    <property type="evidence" value="ECO:0007669"/>
    <property type="project" value="TreeGrafter"/>
</dbReference>
<dbReference type="InterPro" id="IPR050741">
    <property type="entry name" value="Acyl-CoA_dehydrogenase"/>
</dbReference>
<dbReference type="FunFam" id="2.40.110.10:FF:000002">
    <property type="entry name" value="Acyl-CoA dehydrogenase fadE12"/>
    <property type="match status" value="1"/>
</dbReference>
<feature type="domain" description="Acyl-CoA dehydrogenase/oxidase C-terminal" evidence="7">
    <location>
        <begin position="230"/>
        <end position="377"/>
    </location>
</feature>
<proteinExistence type="inferred from homology"/>
<comment type="similarity">
    <text evidence="2 6">Belongs to the acyl-CoA dehydrogenase family.</text>
</comment>
<evidence type="ECO:0000256" key="3">
    <source>
        <dbReference type="ARBA" id="ARBA00022630"/>
    </source>
</evidence>
<dbReference type="InterPro" id="IPR013786">
    <property type="entry name" value="AcylCoA_DH/ox_N"/>
</dbReference>
<evidence type="ECO:0000313" key="11">
    <source>
        <dbReference type="Proteomes" id="UP000198741"/>
    </source>
</evidence>
<dbReference type="InterPro" id="IPR009100">
    <property type="entry name" value="AcylCoA_DH/oxidase_NM_dom_sf"/>
</dbReference>
<dbReference type="Pfam" id="PF02771">
    <property type="entry name" value="Acyl-CoA_dh_N"/>
    <property type="match status" value="1"/>
</dbReference>
<evidence type="ECO:0000256" key="1">
    <source>
        <dbReference type="ARBA" id="ARBA00001974"/>
    </source>
</evidence>
<reference evidence="10 11" key="1">
    <citation type="submission" date="2016-10" db="EMBL/GenBank/DDBJ databases">
        <authorList>
            <person name="de Groot N.N."/>
        </authorList>
    </citation>
    <scope>NUCLEOTIDE SEQUENCE [LARGE SCALE GENOMIC DNA]</scope>
    <source>
        <strain evidence="11">P4-7,KCTC 19426,CECT 7604</strain>
    </source>
</reference>
<organism evidence="10 11">
    <name type="scientific">Nakamurella panacisegetis</name>
    <dbReference type="NCBI Taxonomy" id="1090615"/>
    <lineage>
        <taxon>Bacteria</taxon>
        <taxon>Bacillati</taxon>
        <taxon>Actinomycetota</taxon>
        <taxon>Actinomycetes</taxon>
        <taxon>Nakamurellales</taxon>
        <taxon>Nakamurellaceae</taxon>
        <taxon>Nakamurella</taxon>
    </lineage>
</organism>
<dbReference type="STRING" id="1090615.SAMN04515671_0234"/>
<dbReference type="InterPro" id="IPR037069">
    <property type="entry name" value="AcylCoA_DH/ox_N_sf"/>
</dbReference>
<dbReference type="Proteomes" id="UP000198741">
    <property type="component" value="Chromosome I"/>
</dbReference>
<dbReference type="Gene3D" id="1.20.140.10">
    <property type="entry name" value="Butyryl-CoA Dehydrogenase, subunit A, domain 3"/>
    <property type="match status" value="1"/>
</dbReference>
<dbReference type="SUPFAM" id="SSF47203">
    <property type="entry name" value="Acyl-CoA dehydrogenase C-terminal domain-like"/>
    <property type="match status" value="1"/>
</dbReference>
<accession>A0A1H0HVK0</accession>
<dbReference type="InterPro" id="IPR046373">
    <property type="entry name" value="Acyl-CoA_Oxase/DH_mid-dom_sf"/>
</dbReference>
<evidence type="ECO:0000256" key="6">
    <source>
        <dbReference type="RuleBase" id="RU362125"/>
    </source>
</evidence>
<dbReference type="GO" id="GO:0003995">
    <property type="term" value="F:acyl-CoA dehydrogenase activity"/>
    <property type="evidence" value="ECO:0007669"/>
    <property type="project" value="TreeGrafter"/>
</dbReference>
<dbReference type="GO" id="GO:0033539">
    <property type="term" value="P:fatty acid beta-oxidation using acyl-CoA dehydrogenase"/>
    <property type="evidence" value="ECO:0007669"/>
    <property type="project" value="TreeGrafter"/>
</dbReference>
<dbReference type="CDD" id="cd00567">
    <property type="entry name" value="ACAD"/>
    <property type="match status" value="1"/>
</dbReference>
<dbReference type="PANTHER" id="PTHR48083:SF1">
    <property type="entry name" value="DEHYDROGENASE, PUTATIVE (AFU_ORTHOLOGUE AFUA_7G06510)-RELATED"/>
    <property type="match status" value="1"/>
</dbReference>
<keyword evidence="3 6" id="KW-0285">Flavoprotein</keyword>
<dbReference type="RefSeq" id="WP_090474172.1">
    <property type="nucleotide sequence ID" value="NZ_LT629710.1"/>
</dbReference>
<evidence type="ECO:0000259" key="9">
    <source>
        <dbReference type="Pfam" id="PF02771"/>
    </source>
</evidence>
<evidence type="ECO:0000259" key="7">
    <source>
        <dbReference type="Pfam" id="PF00441"/>
    </source>
</evidence>
<gene>
    <name evidence="10" type="ORF">SAMN04515671_0234</name>
</gene>
<comment type="cofactor">
    <cofactor evidence="1 6">
        <name>FAD</name>
        <dbReference type="ChEBI" id="CHEBI:57692"/>
    </cofactor>
</comment>
<dbReference type="SUPFAM" id="SSF56645">
    <property type="entry name" value="Acyl-CoA dehydrogenase NM domain-like"/>
    <property type="match status" value="1"/>
</dbReference>
<dbReference type="InterPro" id="IPR036250">
    <property type="entry name" value="AcylCo_DH-like_C"/>
</dbReference>
<sequence>MADFSDPTEYADLRAAVREITAAHGPAEFAEHGRAGIPQSGLWADLGRAGFIGINVPAQYGGGGAGMSELVVVAEESAAGGSPLLLLLVSSAIAVEVLAKHGSEQQKQEWLTRLADGSVKVAFAITEPDAGSNSHHIITAAVRDGDDYLLSGSKYYISGVDDSAAILTVARTGVDETTGKARISLFMVPTSAPGLSWNPLPVAAQIPDKQFTVFYDQVRVPASALIGVEGEGLKPLFDGLNPERIAGAALGVGIGRYAVELASRYATGREVWGTPIGAHQGVAHPLAKAKIEVELAALMTAKAAWLHDRGLPAGEASNMAKYAAAEAAVAAVDAAIQTHGGNGMSVEYGLIPLWGMARLLQIAPVSREMLLNYVAHHTLRLPRSY</sequence>
<dbReference type="Pfam" id="PF00441">
    <property type="entry name" value="Acyl-CoA_dh_1"/>
    <property type="match status" value="1"/>
</dbReference>
<feature type="domain" description="Acyl-CoA oxidase/dehydrogenase middle" evidence="8">
    <location>
        <begin position="122"/>
        <end position="200"/>
    </location>
</feature>
<dbReference type="OrthoDB" id="142556at2"/>
<name>A0A1H0HVK0_9ACTN</name>
<protein>
    <submittedName>
        <fullName evidence="10">Acyl-CoA dehydrogenase</fullName>
    </submittedName>
</protein>
<dbReference type="GO" id="GO:0050660">
    <property type="term" value="F:flavin adenine dinucleotide binding"/>
    <property type="evidence" value="ECO:0007669"/>
    <property type="project" value="InterPro"/>
</dbReference>
<evidence type="ECO:0000256" key="2">
    <source>
        <dbReference type="ARBA" id="ARBA00009347"/>
    </source>
</evidence>
<keyword evidence="5 6" id="KW-0560">Oxidoreductase</keyword>
<dbReference type="EMBL" id="LT629710">
    <property type="protein sequence ID" value="SDO23208.1"/>
    <property type="molecule type" value="Genomic_DNA"/>
</dbReference>
<keyword evidence="11" id="KW-1185">Reference proteome</keyword>
<evidence type="ECO:0000259" key="8">
    <source>
        <dbReference type="Pfam" id="PF02770"/>
    </source>
</evidence>
<dbReference type="Pfam" id="PF02770">
    <property type="entry name" value="Acyl-CoA_dh_M"/>
    <property type="match status" value="1"/>
</dbReference>
<evidence type="ECO:0000313" key="10">
    <source>
        <dbReference type="EMBL" id="SDO23208.1"/>
    </source>
</evidence>
<dbReference type="InterPro" id="IPR009075">
    <property type="entry name" value="AcylCo_DH/oxidase_C"/>
</dbReference>
<dbReference type="Gene3D" id="1.10.540.10">
    <property type="entry name" value="Acyl-CoA dehydrogenase/oxidase, N-terminal domain"/>
    <property type="match status" value="1"/>
</dbReference>
<evidence type="ECO:0000256" key="5">
    <source>
        <dbReference type="ARBA" id="ARBA00023002"/>
    </source>
</evidence>
<dbReference type="PANTHER" id="PTHR48083">
    <property type="entry name" value="MEDIUM-CHAIN SPECIFIC ACYL-COA DEHYDROGENASE, MITOCHONDRIAL-RELATED"/>
    <property type="match status" value="1"/>
</dbReference>
<evidence type="ECO:0000256" key="4">
    <source>
        <dbReference type="ARBA" id="ARBA00022827"/>
    </source>
</evidence>